<name>A0AA40DKP4_9PEZI</name>
<proteinExistence type="predicted"/>
<organism evidence="1 2">
    <name type="scientific">Lasiosphaeria miniovina</name>
    <dbReference type="NCBI Taxonomy" id="1954250"/>
    <lineage>
        <taxon>Eukaryota</taxon>
        <taxon>Fungi</taxon>
        <taxon>Dikarya</taxon>
        <taxon>Ascomycota</taxon>
        <taxon>Pezizomycotina</taxon>
        <taxon>Sordariomycetes</taxon>
        <taxon>Sordariomycetidae</taxon>
        <taxon>Sordariales</taxon>
        <taxon>Lasiosphaeriaceae</taxon>
        <taxon>Lasiosphaeria</taxon>
    </lineage>
</organism>
<dbReference type="AlphaFoldDB" id="A0AA40DKP4"/>
<sequence length="63" mass="7251">MAPYDNDNNNAIRRALQGTVAGDWPGIQMQQRKKHYHVQWSGDLDSRKKNVISKEWLGKGGRE</sequence>
<reference evidence="1" key="1">
    <citation type="submission" date="2023-06" db="EMBL/GenBank/DDBJ databases">
        <title>Genome-scale phylogeny and comparative genomics of the fungal order Sordariales.</title>
        <authorList>
            <consortium name="Lawrence Berkeley National Laboratory"/>
            <person name="Hensen N."/>
            <person name="Bonometti L."/>
            <person name="Westerberg I."/>
            <person name="Brannstrom I.O."/>
            <person name="Guillou S."/>
            <person name="Cros-Aarteil S."/>
            <person name="Calhoun S."/>
            <person name="Haridas S."/>
            <person name="Kuo A."/>
            <person name="Mondo S."/>
            <person name="Pangilinan J."/>
            <person name="Riley R."/>
            <person name="LaButti K."/>
            <person name="Andreopoulos B."/>
            <person name="Lipzen A."/>
            <person name="Chen C."/>
            <person name="Yanf M."/>
            <person name="Daum C."/>
            <person name="Ng V."/>
            <person name="Clum A."/>
            <person name="Steindorff A."/>
            <person name="Ohm R."/>
            <person name="Martin F."/>
            <person name="Silar P."/>
            <person name="Natvig D."/>
            <person name="Lalanne C."/>
            <person name="Gautier V."/>
            <person name="Ament-velasquez S.L."/>
            <person name="Kruys A."/>
            <person name="Hutchinson M.I."/>
            <person name="Powell A.J."/>
            <person name="Barry K."/>
            <person name="Miller A.N."/>
            <person name="Grigoriev I.V."/>
            <person name="Debuchy R."/>
            <person name="Gladieux P."/>
            <person name="Thoren M.H."/>
            <person name="Johannesson H."/>
        </authorList>
    </citation>
    <scope>NUCLEOTIDE SEQUENCE</scope>
    <source>
        <strain evidence="1">SMH2392-1A</strain>
    </source>
</reference>
<keyword evidence="2" id="KW-1185">Reference proteome</keyword>
<dbReference type="RefSeq" id="XP_060291854.1">
    <property type="nucleotide sequence ID" value="XM_060442879.1"/>
</dbReference>
<accession>A0AA40DKP4</accession>
<comment type="caution">
    <text evidence="1">The sequence shown here is derived from an EMBL/GenBank/DDBJ whole genome shotgun (WGS) entry which is preliminary data.</text>
</comment>
<protein>
    <submittedName>
        <fullName evidence="1">Uncharacterized protein</fullName>
    </submittedName>
</protein>
<dbReference type="Proteomes" id="UP001172101">
    <property type="component" value="Unassembled WGS sequence"/>
</dbReference>
<dbReference type="EMBL" id="JAUIRO010000007">
    <property type="protein sequence ID" value="KAK0706760.1"/>
    <property type="molecule type" value="Genomic_DNA"/>
</dbReference>
<evidence type="ECO:0000313" key="2">
    <source>
        <dbReference type="Proteomes" id="UP001172101"/>
    </source>
</evidence>
<gene>
    <name evidence="1" type="ORF">B0T26DRAFT_727941</name>
</gene>
<evidence type="ECO:0000313" key="1">
    <source>
        <dbReference type="EMBL" id="KAK0706760.1"/>
    </source>
</evidence>
<dbReference type="GeneID" id="85326149"/>